<keyword evidence="4 7" id="KW-0812">Transmembrane</keyword>
<dbReference type="InterPro" id="IPR035906">
    <property type="entry name" value="MetI-like_sf"/>
</dbReference>
<keyword evidence="10" id="KW-1185">Reference proteome</keyword>
<comment type="caution">
    <text evidence="9">The sequence shown here is derived from an EMBL/GenBank/DDBJ whole genome shotgun (WGS) entry which is preliminary data.</text>
</comment>
<dbReference type="SUPFAM" id="SSF161098">
    <property type="entry name" value="MetI-like"/>
    <property type="match status" value="1"/>
</dbReference>
<comment type="subcellular location">
    <subcellularLocation>
        <location evidence="1 7">Cell membrane</location>
        <topology evidence="1 7">Multi-pass membrane protein</topology>
    </subcellularLocation>
</comment>
<feature type="transmembrane region" description="Helical" evidence="7">
    <location>
        <begin position="123"/>
        <end position="148"/>
    </location>
</feature>
<organism evidence="9 10">
    <name type="scientific">Aeribacillus alveayuensis</name>
    <dbReference type="NCBI Taxonomy" id="279215"/>
    <lineage>
        <taxon>Bacteria</taxon>
        <taxon>Bacillati</taxon>
        <taxon>Bacillota</taxon>
        <taxon>Bacilli</taxon>
        <taxon>Bacillales</taxon>
        <taxon>Bacillaceae</taxon>
        <taxon>Aeribacillus</taxon>
    </lineage>
</organism>
<dbReference type="Proteomes" id="UP001225646">
    <property type="component" value="Unassembled WGS sequence"/>
</dbReference>
<evidence type="ECO:0000256" key="5">
    <source>
        <dbReference type="ARBA" id="ARBA00022989"/>
    </source>
</evidence>
<dbReference type="PANTHER" id="PTHR43386">
    <property type="entry name" value="OLIGOPEPTIDE TRANSPORT SYSTEM PERMEASE PROTEIN APPC"/>
    <property type="match status" value="1"/>
</dbReference>
<evidence type="ECO:0000256" key="6">
    <source>
        <dbReference type="ARBA" id="ARBA00023136"/>
    </source>
</evidence>
<name>A0ABT9VQJ5_9BACI</name>
<evidence type="ECO:0000256" key="7">
    <source>
        <dbReference type="RuleBase" id="RU363032"/>
    </source>
</evidence>
<dbReference type="CDD" id="cd06261">
    <property type="entry name" value="TM_PBP2"/>
    <property type="match status" value="1"/>
</dbReference>
<dbReference type="RefSeq" id="WP_419152398.1">
    <property type="nucleotide sequence ID" value="NZ_JAUSTR010000012.1"/>
</dbReference>
<dbReference type="EMBL" id="JAUSTR010000012">
    <property type="protein sequence ID" value="MDQ0163251.1"/>
    <property type="molecule type" value="Genomic_DNA"/>
</dbReference>
<feature type="domain" description="ABC transmembrane type-1" evidence="8">
    <location>
        <begin position="74"/>
        <end position="263"/>
    </location>
</feature>
<feature type="transmembrane region" description="Helical" evidence="7">
    <location>
        <begin position="240"/>
        <end position="259"/>
    </location>
</feature>
<accession>A0ABT9VQJ5</accession>
<dbReference type="PROSITE" id="PS50928">
    <property type="entry name" value="ABC_TM1"/>
    <property type="match status" value="1"/>
</dbReference>
<evidence type="ECO:0000313" key="10">
    <source>
        <dbReference type="Proteomes" id="UP001225646"/>
    </source>
</evidence>
<keyword evidence="5 7" id="KW-1133">Transmembrane helix</keyword>
<evidence type="ECO:0000256" key="1">
    <source>
        <dbReference type="ARBA" id="ARBA00004651"/>
    </source>
</evidence>
<dbReference type="InterPro" id="IPR025966">
    <property type="entry name" value="OppC_N"/>
</dbReference>
<reference evidence="9 10" key="1">
    <citation type="submission" date="2023-07" db="EMBL/GenBank/DDBJ databases">
        <title>Genomic Encyclopedia of Type Strains, Phase IV (KMG-IV): sequencing the most valuable type-strain genomes for metagenomic binning, comparative biology and taxonomic classification.</title>
        <authorList>
            <person name="Goeker M."/>
        </authorList>
    </citation>
    <scope>NUCLEOTIDE SEQUENCE [LARGE SCALE GENOMIC DNA]</scope>
    <source>
        <strain evidence="9 10">DSM 19092</strain>
    </source>
</reference>
<dbReference type="Gene3D" id="1.10.3720.10">
    <property type="entry name" value="MetI-like"/>
    <property type="match status" value="1"/>
</dbReference>
<evidence type="ECO:0000313" key="9">
    <source>
        <dbReference type="EMBL" id="MDQ0163251.1"/>
    </source>
</evidence>
<dbReference type="PANTHER" id="PTHR43386:SF1">
    <property type="entry name" value="D,D-DIPEPTIDE TRANSPORT SYSTEM PERMEASE PROTEIN DDPC-RELATED"/>
    <property type="match status" value="1"/>
</dbReference>
<protein>
    <submittedName>
        <fullName evidence="9">Peptide/nickel transport system permease protein</fullName>
    </submittedName>
</protein>
<evidence type="ECO:0000256" key="3">
    <source>
        <dbReference type="ARBA" id="ARBA00022475"/>
    </source>
</evidence>
<gene>
    <name evidence="9" type="ORF">J2S06_002330</name>
</gene>
<proteinExistence type="inferred from homology"/>
<evidence type="ECO:0000259" key="8">
    <source>
        <dbReference type="PROSITE" id="PS50928"/>
    </source>
</evidence>
<evidence type="ECO:0000256" key="2">
    <source>
        <dbReference type="ARBA" id="ARBA00022448"/>
    </source>
</evidence>
<evidence type="ECO:0000256" key="4">
    <source>
        <dbReference type="ARBA" id="ARBA00022692"/>
    </source>
</evidence>
<feature type="transmembrane region" description="Helical" evidence="7">
    <location>
        <begin position="13"/>
        <end position="37"/>
    </location>
</feature>
<comment type="similarity">
    <text evidence="7">Belongs to the binding-protein-dependent transport system permease family.</text>
</comment>
<feature type="transmembrane region" description="Helical" evidence="7">
    <location>
        <begin position="80"/>
        <end position="103"/>
    </location>
</feature>
<dbReference type="Pfam" id="PF12911">
    <property type="entry name" value="OppC_N"/>
    <property type="match status" value="1"/>
</dbReference>
<sequence>MKEFWYRFYKNKLAFSGLIIMVVYAILALLAPLIAPYGPLEMHPDQMLSAPNSEHIFGTDQFGRDIFSRIIYGTQISLKVGTISVGISLILGVTMGVVAAYYGKWVDSLVSRTTDVLFSFPDILLALALMAVLGTSLTNVMIAIGIVYTPIFARLTRGSVLSIKNSLYVEAARSIGVSNLQIVLRHILPNVMAPIIVQATLSFALAILTEAALSFLGLGVEPDTPSWGIMLNEGKDFMETAWWIAVFPGLAITLAVLSLNVMGDGMRDALDPHLKDEVM</sequence>
<keyword evidence="2 7" id="KW-0813">Transport</keyword>
<keyword evidence="6 7" id="KW-0472">Membrane</keyword>
<feature type="transmembrane region" description="Helical" evidence="7">
    <location>
        <begin position="195"/>
        <end position="220"/>
    </location>
</feature>
<dbReference type="Pfam" id="PF00528">
    <property type="entry name" value="BPD_transp_1"/>
    <property type="match status" value="1"/>
</dbReference>
<dbReference type="InterPro" id="IPR000515">
    <property type="entry name" value="MetI-like"/>
</dbReference>
<keyword evidence="3" id="KW-1003">Cell membrane</keyword>
<dbReference type="InterPro" id="IPR050366">
    <property type="entry name" value="BP-dependent_transpt_permease"/>
</dbReference>